<keyword evidence="10" id="KW-0732">Signal</keyword>
<evidence type="ECO:0000259" key="12">
    <source>
        <dbReference type="Pfam" id="PF07715"/>
    </source>
</evidence>
<evidence type="ECO:0000256" key="9">
    <source>
        <dbReference type="RuleBase" id="RU003357"/>
    </source>
</evidence>
<dbReference type="InterPro" id="IPR000531">
    <property type="entry name" value="Beta-barrel_TonB"/>
</dbReference>
<gene>
    <name evidence="13" type="ORF">ACFSQ0_02195</name>
</gene>
<keyword evidence="5 9" id="KW-0798">TonB box</keyword>
<protein>
    <submittedName>
        <fullName evidence="13">SusC/RagA family TonB-linked outer membrane protein</fullName>
    </submittedName>
</protein>
<dbReference type="InterPro" id="IPR023997">
    <property type="entry name" value="TonB-dep_OMP_SusC/RagA_CS"/>
</dbReference>
<keyword evidence="2 8" id="KW-0813">Transport</keyword>
<dbReference type="Pfam" id="PF13715">
    <property type="entry name" value="CarbopepD_reg_2"/>
    <property type="match status" value="1"/>
</dbReference>
<dbReference type="InterPro" id="IPR036942">
    <property type="entry name" value="Beta-barrel_TonB_sf"/>
</dbReference>
<keyword evidence="3 8" id="KW-1134">Transmembrane beta strand</keyword>
<dbReference type="Pfam" id="PF00593">
    <property type="entry name" value="TonB_dep_Rec_b-barrel"/>
    <property type="match status" value="1"/>
</dbReference>
<feature type="chain" id="PRO_5046008801" evidence="10">
    <location>
        <begin position="23"/>
        <end position="984"/>
    </location>
</feature>
<evidence type="ECO:0000313" key="14">
    <source>
        <dbReference type="Proteomes" id="UP001597357"/>
    </source>
</evidence>
<evidence type="ECO:0000256" key="3">
    <source>
        <dbReference type="ARBA" id="ARBA00022452"/>
    </source>
</evidence>
<evidence type="ECO:0000256" key="6">
    <source>
        <dbReference type="ARBA" id="ARBA00023136"/>
    </source>
</evidence>
<dbReference type="InterPro" id="IPR039426">
    <property type="entry name" value="TonB-dep_rcpt-like"/>
</dbReference>
<dbReference type="Pfam" id="PF07715">
    <property type="entry name" value="Plug"/>
    <property type="match status" value="1"/>
</dbReference>
<keyword evidence="14" id="KW-1185">Reference proteome</keyword>
<proteinExistence type="inferred from homology"/>
<evidence type="ECO:0000256" key="1">
    <source>
        <dbReference type="ARBA" id="ARBA00004571"/>
    </source>
</evidence>
<dbReference type="NCBIfam" id="TIGR04057">
    <property type="entry name" value="SusC_RagA_signa"/>
    <property type="match status" value="1"/>
</dbReference>
<evidence type="ECO:0000256" key="5">
    <source>
        <dbReference type="ARBA" id="ARBA00023077"/>
    </source>
</evidence>
<dbReference type="InterPro" id="IPR037066">
    <property type="entry name" value="Plug_dom_sf"/>
</dbReference>
<dbReference type="Gene3D" id="2.170.130.10">
    <property type="entry name" value="TonB-dependent receptor, plug domain"/>
    <property type="match status" value="1"/>
</dbReference>
<dbReference type="InterPro" id="IPR023996">
    <property type="entry name" value="TonB-dep_OMP_SusC/RagA"/>
</dbReference>
<dbReference type="SUPFAM" id="SSF49464">
    <property type="entry name" value="Carboxypeptidase regulatory domain-like"/>
    <property type="match status" value="1"/>
</dbReference>
<dbReference type="NCBIfam" id="TIGR04056">
    <property type="entry name" value="OMP_RagA_SusC"/>
    <property type="match status" value="1"/>
</dbReference>
<feature type="domain" description="TonB-dependent receptor-like beta-barrel" evidence="11">
    <location>
        <begin position="394"/>
        <end position="948"/>
    </location>
</feature>
<evidence type="ECO:0000313" key="13">
    <source>
        <dbReference type="EMBL" id="MFD2696790.1"/>
    </source>
</evidence>
<comment type="similarity">
    <text evidence="8 9">Belongs to the TonB-dependent receptor family.</text>
</comment>
<accession>A0ABW5SAG0</accession>
<evidence type="ECO:0000256" key="7">
    <source>
        <dbReference type="ARBA" id="ARBA00023237"/>
    </source>
</evidence>
<dbReference type="InterPro" id="IPR008969">
    <property type="entry name" value="CarboxyPept-like_regulatory"/>
</dbReference>
<evidence type="ECO:0000256" key="2">
    <source>
        <dbReference type="ARBA" id="ARBA00022448"/>
    </source>
</evidence>
<dbReference type="EMBL" id="JBHULZ010000008">
    <property type="protein sequence ID" value="MFD2696790.1"/>
    <property type="molecule type" value="Genomic_DNA"/>
</dbReference>
<evidence type="ECO:0000259" key="11">
    <source>
        <dbReference type="Pfam" id="PF00593"/>
    </source>
</evidence>
<keyword evidence="4 8" id="KW-0812">Transmembrane</keyword>
<dbReference type="Gene3D" id="2.60.40.1120">
    <property type="entry name" value="Carboxypeptidase-like, regulatory domain"/>
    <property type="match status" value="1"/>
</dbReference>
<evidence type="ECO:0000256" key="10">
    <source>
        <dbReference type="SAM" id="SignalP"/>
    </source>
</evidence>
<dbReference type="PROSITE" id="PS52016">
    <property type="entry name" value="TONB_DEPENDENT_REC_3"/>
    <property type="match status" value="1"/>
</dbReference>
<feature type="domain" description="TonB-dependent receptor plug" evidence="12">
    <location>
        <begin position="114"/>
        <end position="222"/>
    </location>
</feature>
<reference evidence="14" key="1">
    <citation type="journal article" date="2019" name="Int. J. Syst. Evol. Microbiol.">
        <title>The Global Catalogue of Microorganisms (GCM) 10K type strain sequencing project: providing services to taxonomists for standard genome sequencing and annotation.</title>
        <authorList>
            <consortium name="The Broad Institute Genomics Platform"/>
            <consortium name="The Broad Institute Genome Sequencing Center for Infectious Disease"/>
            <person name="Wu L."/>
            <person name="Ma J."/>
        </authorList>
    </citation>
    <scope>NUCLEOTIDE SEQUENCE [LARGE SCALE GENOMIC DNA]</scope>
    <source>
        <strain evidence="14">KCTC 42255</strain>
    </source>
</reference>
<sequence length="984" mass="108361">MKTKFSGILTLFLAFMVQLSFAQQKSVSGTVTDDTGMPLPGVNIIIKGTSSGTQSDFDGNYSLNATQGDVLEFTYIGFQTQQVTVGAANTYNVSMKAGNELDEIVVTGYSSIDKTKYAGSISTVKAEALESVPIPSFDQVLQGQAAGLQVSAGSGQPGSSARVRIRGNGSINGNNNPLYIVDGIQISAGDFSALNSNDFDRVDVLKDASATALYGSRGANGVIVVTTKKGSFSQATTFNYKSSIGFSEISEPRFEMMNSSQLLNFQRTINRGVGAGLTDAQIAELAQVNTNWSDQFFRTGTVNTQELSMNGGNENTRFFSSVQYLDQEGLIKRSGLQRFTLRNNLEHRPNEKTQIGLNTQLAFTKQSRIDSEGSVTLQNPFAAAYLGSPYHPVYDENGDFATGGGRVGPNALEHLLRSDNDRLRTKIVASGFAKREIFDNVTAGINLGVDYEQTNVVRFTDPNTEYGRTTTPGNAGRYNEANSYEANITSTTNIGYANTFNEKHDFSFDAYIEYWKNHYRSSSFTGYGINELLVGYPAGITAGTPENELIPTVGGTDFEEGLFSYFAIADYGYDDRFGIGASIRRDASSLFADSNKWATFWSVAGRWNISEEAFMQDVSFVDNLKFKASYGTAGNKDAITAFQYATGYGQVSYAGQPGFAPTNIGNPDLRWEVSNQLNTGFDFDLFDYRLSGSVEYYNNLTTDLFILQNLSATSGTTSILTNGGEMRNAGVDLSLNYNLLRGEGRDEVNINLSFNGNYNKNEIEDLGQFKESEQGTSIIREGLPLGTHYVVGWAGVNPANGQPLYTDKDGNVTNVYSEDNARADFGSFNPEYTGGFGGDISYKGFTLSTLFTFQAEYYRFNNQTFFQENPNFAQYNLSTKMLDMWQQPGDVTEVQSYLYNREFTSKDIEDASFLRWRNVTLSYNFSDDVVDALKYFKGIRVYGMAQNLATWTKFTGFDPEDDNNIAQYEYPTPTTITFGVDLKF</sequence>
<dbReference type="InterPro" id="IPR012910">
    <property type="entry name" value="Plug_dom"/>
</dbReference>
<organism evidence="13 14">
    <name type="scientific">Mesonia sediminis</name>
    <dbReference type="NCBI Taxonomy" id="1703946"/>
    <lineage>
        <taxon>Bacteria</taxon>
        <taxon>Pseudomonadati</taxon>
        <taxon>Bacteroidota</taxon>
        <taxon>Flavobacteriia</taxon>
        <taxon>Flavobacteriales</taxon>
        <taxon>Flavobacteriaceae</taxon>
        <taxon>Mesonia</taxon>
    </lineage>
</organism>
<dbReference type="Gene3D" id="2.40.170.20">
    <property type="entry name" value="TonB-dependent receptor, beta-barrel domain"/>
    <property type="match status" value="1"/>
</dbReference>
<evidence type="ECO:0000256" key="8">
    <source>
        <dbReference type="PROSITE-ProRule" id="PRU01360"/>
    </source>
</evidence>
<comment type="caution">
    <text evidence="13">The sequence shown here is derived from an EMBL/GenBank/DDBJ whole genome shotgun (WGS) entry which is preliminary data.</text>
</comment>
<dbReference type="Proteomes" id="UP001597357">
    <property type="component" value="Unassembled WGS sequence"/>
</dbReference>
<keyword evidence="6 8" id="KW-0472">Membrane</keyword>
<keyword evidence="7 8" id="KW-0998">Cell outer membrane</keyword>
<comment type="subcellular location">
    <subcellularLocation>
        <location evidence="1 8">Cell outer membrane</location>
        <topology evidence="1 8">Multi-pass membrane protein</topology>
    </subcellularLocation>
</comment>
<dbReference type="RefSeq" id="WP_379043468.1">
    <property type="nucleotide sequence ID" value="NZ_JBHULZ010000008.1"/>
</dbReference>
<name>A0ABW5SAG0_9FLAO</name>
<feature type="signal peptide" evidence="10">
    <location>
        <begin position="1"/>
        <end position="22"/>
    </location>
</feature>
<dbReference type="SUPFAM" id="SSF56935">
    <property type="entry name" value="Porins"/>
    <property type="match status" value="1"/>
</dbReference>
<evidence type="ECO:0000256" key="4">
    <source>
        <dbReference type="ARBA" id="ARBA00022692"/>
    </source>
</evidence>